<protein>
    <submittedName>
        <fullName evidence="1">Uncharacterized protein</fullName>
    </submittedName>
</protein>
<dbReference type="EMBL" id="CP068596">
    <property type="protein sequence ID" value="QQZ64521.1"/>
    <property type="molecule type" value="Genomic_DNA"/>
</dbReference>
<geneLocation type="plasmid" evidence="1 2">
    <name>unnamed1</name>
</geneLocation>
<keyword evidence="1" id="KW-0614">Plasmid</keyword>
<dbReference type="Proteomes" id="UP000595841">
    <property type="component" value="Plasmid unnamed1"/>
</dbReference>
<evidence type="ECO:0000313" key="2">
    <source>
        <dbReference type="Proteomes" id="UP000595841"/>
    </source>
</evidence>
<proteinExistence type="predicted"/>
<dbReference type="AlphaFoldDB" id="A0A974PJC0"/>
<evidence type="ECO:0000313" key="1">
    <source>
        <dbReference type="EMBL" id="QQZ64521.1"/>
    </source>
</evidence>
<keyword evidence="2" id="KW-1185">Reference proteome</keyword>
<name>A0A974PJC0_9BACL</name>
<reference evidence="1 2" key="1">
    <citation type="submission" date="2021-01" db="EMBL/GenBank/DDBJ databases">
        <title>Whole genome sequence of Paenibacillus sonchi LMG 24727 for comparative genomics.</title>
        <authorList>
            <person name="Lee G."/>
            <person name="Kim M.-J."/>
            <person name="Lim K."/>
            <person name="Shin J.-H."/>
        </authorList>
    </citation>
    <scope>NUCLEOTIDE SEQUENCE [LARGE SCALE GENOMIC DNA]</scope>
    <source>
        <strain evidence="1 2">LMG 24727</strain>
        <plasmid evidence="1 2">unnamed1</plasmid>
    </source>
</reference>
<gene>
    <name evidence="1" type="ORF">JI735_34355</name>
</gene>
<dbReference type="KEGG" id="pson:JI735_34355"/>
<sequence>MPGCTKMPLAQVIPLGCNHLRGWLQPVLIIPTVRRNLPTGERSGHLLWLSHDIRLQVGELKPPFTPVCGRSISKCE</sequence>
<organism evidence="1 2">
    <name type="scientific">Paenibacillus sonchi</name>
    <dbReference type="NCBI Taxonomy" id="373687"/>
    <lineage>
        <taxon>Bacteria</taxon>
        <taxon>Bacillati</taxon>
        <taxon>Bacillota</taxon>
        <taxon>Bacilli</taxon>
        <taxon>Bacillales</taxon>
        <taxon>Paenibacillaceae</taxon>
        <taxon>Paenibacillus</taxon>
        <taxon>Paenibacillus sonchi group</taxon>
    </lineage>
</organism>
<accession>A0A974PJC0</accession>